<dbReference type="KEGG" id="ock:EXM22_09850"/>
<dbReference type="Pfam" id="PF01261">
    <property type="entry name" value="AP_endonuc_2"/>
    <property type="match status" value="1"/>
</dbReference>
<dbReference type="InterPro" id="IPR050312">
    <property type="entry name" value="IolE/XylAMocC-like"/>
</dbReference>
<protein>
    <submittedName>
        <fullName evidence="2">Sugar phosphate isomerase/epimerase</fullName>
    </submittedName>
</protein>
<dbReference type="GO" id="GO:0016853">
    <property type="term" value="F:isomerase activity"/>
    <property type="evidence" value="ECO:0007669"/>
    <property type="project" value="UniProtKB-KW"/>
</dbReference>
<dbReference type="PANTHER" id="PTHR12110">
    <property type="entry name" value="HYDROXYPYRUVATE ISOMERASE"/>
    <property type="match status" value="1"/>
</dbReference>
<organism evidence="2 3">
    <name type="scientific">Oceanispirochaeta crateris</name>
    <dbReference type="NCBI Taxonomy" id="2518645"/>
    <lineage>
        <taxon>Bacteria</taxon>
        <taxon>Pseudomonadati</taxon>
        <taxon>Spirochaetota</taxon>
        <taxon>Spirochaetia</taxon>
        <taxon>Spirochaetales</taxon>
        <taxon>Spirochaetaceae</taxon>
        <taxon>Oceanispirochaeta</taxon>
    </lineage>
</organism>
<evidence type="ECO:0000259" key="1">
    <source>
        <dbReference type="Pfam" id="PF01261"/>
    </source>
</evidence>
<gene>
    <name evidence="2" type="ORF">EXM22_09850</name>
</gene>
<dbReference type="SUPFAM" id="SSF51658">
    <property type="entry name" value="Xylose isomerase-like"/>
    <property type="match status" value="1"/>
</dbReference>
<keyword evidence="3" id="KW-1185">Reference proteome</keyword>
<dbReference type="Proteomes" id="UP000324209">
    <property type="component" value="Chromosome"/>
</dbReference>
<evidence type="ECO:0000313" key="2">
    <source>
        <dbReference type="EMBL" id="QEN08275.1"/>
    </source>
</evidence>
<dbReference type="RefSeq" id="WP_149486355.1">
    <property type="nucleotide sequence ID" value="NZ_CP036150.1"/>
</dbReference>
<dbReference type="PANTHER" id="PTHR12110:SF21">
    <property type="entry name" value="XYLOSE ISOMERASE-LIKE TIM BARREL DOMAIN-CONTAINING PROTEIN"/>
    <property type="match status" value="1"/>
</dbReference>
<dbReference type="InterPro" id="IPR013022">
    <property type="entry name" value="Xyl_isomerase-like_TIM-brl"/>
</dbReference>
<reference evidence="2 3" key="1">
    <citation type="submission" date="2019-02" db="EMBL/GenBank/DDBJ databases">
        <title>Complete Genome Sequence and Methylome Analysis of free living Spirochaetas.</title>
        <authorList>
            <person name="Fomenkov A."/>
            <person name="Dubinina G."/>
            <person name="Leshcheva N."/>
            <person name="Mikheeva N."/>
            <person name="Grabovich M."/>
            <person name="Vincze T."/>
            <person name="Roberts R.J."/>
        </authorList>
    </citation>
    <scope>NUCLEOTIDE SEQUENCE [LARGE SCALE GENOMIC DNA]</scope>
    <source>
        <strain evidence="2 3">K2</strain>
    </source>
</reference>
<dbReference type="EMBL" id="CP036150">
    <property type="protein sequence ID" value="QEN08275.1"/>
    <property type="molecule type" value="Genomic_DNA"/>
</dbReference>
<dbReference type="AlphaFoldDB" id="A0A5C1QJD6"/>
<dbReference type="Gene3D" id="3.20.20.150">
    <property type="entry name" value="Divalent-metal-dependent TIM barrel enzymes"/>
    <property type="match status" value="1"/>
</dbReference>
<sequence length="280" mass="31760">MKLCYQVATPDVKIAESVTAYQGSLEKTFGDIAKLGYDGVELMTLNPGKLDWDEVKKTAERHNLIVGLVCTGEIFGQLNLCFTDPDKSIREEAISRVKEIIDFASFLDANINIGRVRGYYRPDVDKEQTDAWAVAAFKEISEHAKPLGVTIALETVTIMQTNFINTMEEGLKFVELVDHENFKLMIDVFHLNIEEKDLYQTITQYIPHTIHVHLADNNRRYPGNCGMDFKKIIQLFHDNGFDGTYCTEIFQNPTMEIAAAESIKHLGPIFKEVYGRTIKA</sequence>
<evidence type="ECO:0000313" key="3">
    <source>
        <dbReference type="Proteomes" id="UP000324209"/>
    </source>
</evidence>
<keyword evidence="2" id="KW-0413">Isomerase</keyword>
<name>A0A5C1QJD6_9SPIO</name>
<accession>A0A5C1QJD6</accession>
<feature type="domain" description="Xylose isomerase-like TIM barrel" evidence="1">
    <location>
        <begin position="31"/>
        <end position="265"/>
    </location>
</feature>
<dbReference type="InterPro" id="IPR036237">
    <property type="entry name" value="Xyl_isomerase-like_sf"/>
</dbReference>
<dbReference type="OrthoDB" id="9786584at2"/>
<proteinExistence type="predicted"/>